<dbReference type="NCBIfam" id="TIGR00587">
    <property type="entry name" value="nfo"/>
    <property type="match status" value="1"/>
</dbReference>
<keyword evidence="8" id="KW-0234">DNA repair</keyword>
<feature type="compositionally biased region" description="Basic and acidic residues" evidence="9">
    <location>
        <begin position="430"/>
        <end position="444"/>
    </location>
</feature>
<keyword evidence="11" id="KW-0255">Endonuclease</keyword>
<feature type="region of interest" description="Disordered" evidence="9">
    <location>
        <begin position="430"/>
        <end position="461"/>
    </location>
</feature>
<dbReference type="InterPro" id="IPR018246">
    <property type="entry name" value="AP_endonuc_F2_Zn_BS"/>
</dbReference>
<dbReference type="GO" id="GO:0005634">
    <property type="term" value="C:nucleus"/>
    <property type="evidence" value="ECO:0007669"/>
    <property type="project" value="TreeGrafter"/>
</dbReference>
<dbReference type="SMART" id="SM00518">
    <property type="entry name" value="AP2Ec"/>
    <property type="match status" value="1"/>
</dbReference>
<feature type="region of interest" description="Disordered" evidence="9">
    <location>
        <begin position="1"/>
        <end position="91"/>
    </location>
</feature>
<evidence type="ECO:0000256" key="3">
    <source>
        <dbReference type="ARBA" id="ARBA00021759"/>
    </source>
</evidence>
<evidence type="ECO:0000256" key="5">
    <source>
        <dbReference type="ARBA" id="ARBA00022763"/>
    </source>
</evidence>
<dbReference type="CDD" id="cd00019">
    <property type="entry name" value="AP2Ec"/>
    <property type="match status" value="1"/>
</dbReference>
<dbReference type="PANTHER" id="PTHR21445">
    <property type="entry name" value="ENDONUCLEASE IV ENDODEOXYRIBONUCLEASE IV"/>
    <property type="match status" value="1"/>
</dbReference>
<dbReference type="InterPro" id="IPR013022">
    <property type="entry name" value="Xyl_isomerase-like_TIM-brl"/>
</dbReference>
<evidence type="ECO:0000256" key="7">
    <source>
        <dbReference type="ARBA" id="ARBA00022833"/>
    </source>
</evidence>
<evidence type="ECO:0000259" key="10">
    <source>
        <dbReference type="Pfam" id="PF01261"/>
    </source>
</evidence>
<protein>
    <recommendedName>
        <fullName evidence="3">Apurinic-apyrimidinic endonuclease 1</fullName>
    </recommendedName>
</protein>
<dbReference type="PROSITE" id="PS51432">
    <property type="entry name" value="AP_NUCLEASE_F2_4"/>
    <property type="match status" value="1"/>
</dbReference>
<dbReference type="Pfam" id="PF01261">
    <property type="entry name" value="AP_endonuc_2"/>
    <property type="match status" value="1"/>
</dbReference>
<dbReference type="InterPro" id="IPR001719">
    <property type="entry name" value="AP_endonuc_2"/>
</dbReference>
<evidence type="ECO:0000256" key="9">
    <source>
        <dbReference type="SAM" id="MobiDB-lite"/>
    </source>
</evidence>
<evidence type="ECO:0000256" key="2">
    <source>
        <dbReference type="ARBA" id="ARBA00005340"/>
    </source>
</evidence>
<dbReference type="Gene3D" id="3.20.20.150">
    <property type="entry name" value="Divalent-metal-dependent TIM barrel enzymes"/>
    <property type="match status" value="1"/>
</dbReference>
<evidence type="ECO:0000313" key="11">
    <source>
        <dbReference type="EMBL" id="WOO77395.1"/>
    </source>
</evidence>
<dbReference type="HAMAP" id="MF_00152">
    <property type="entry name" value="Nfo"/>
    <property type="match status" value="1"/>
</dbReference>
<dbReference type="GO" id="GO:0006284">
    <property type="term" value="P:base-excision repair"/>
    <property type="evidence" value="ECO:0007669"/>
    <property type="project" value="TreeGrafter"/>
</dbReference>
<dbReference type="Proteomes" id="UP000827549">
    <property type="component" value="Chromosome 1"/>
</dbReference>
<evidence type="ECO:0000256" key="6">
    <source>
        <dbReference type="ARBA" id="ARBA00022801"/>
    </source>
</evidence>
<dbReference type="PROSITE" id="PS00729">
    <property type="entry name" value="AP_NUCLEASE_F2_1"/>
    <property type="match status" value="1"/>
</dbReference>
<evidence type="ECO:0000256" key="4">
    <source>
        <dbReference type="ARBA" id="ARBA00022723"/>
    </source>
</evidence>
<proteinExistence type="inferred from homology"/>
<dbReference type="GO" id="GO:0008081">
    <property type="term" value="F:phosphoric diester hydrolase activity"/>
    <property type="evidence" value="ECO:0007669"/>
    <property type="project" value="TreeGrafter"/>
</dbReference>
<evidence type="ECO:0000256" key="8">
    <source>
        <dbReference type="ARBA" id="ARBA00023204"/>
    </source>
</evidence>
<keyword evidence="12" id="KW-1185">Reference proteome</keyword>
<dbReference type="GeneID" id="87804233"/>
<dbReference type="SUPFAM" id="SSF51658">
    <property type="entry name" value="Xylose isomerase-like"/>
    <property type="match status" value="1"/>
</dbReference>
<dbReference type="AlphaFoldDB" id="A0AAF0Y0A2"/>
<keyword evidence="5" id="KW-0227">DNA damage</keyword>
<reference evidence="11" key="1">
    <citation type="submission" date="2023-10" db="EMBL/GenBank/DDBJ databases">
        <authorList>
            <person name="Noh H."/>
        </authorList>
    </citation>
    <scope>NUCLEOTIDE SEQUENCE</scope>
    <source>
        <strain evidence="11">DUCC4014</strain>
    </source>
</reference>
<organism evidence="11 12">
    <name type="scientific">Vanrija pseudolonga</name>
    <dbReference type="NCBI Taxonomy" id="143232"/>
    <lineage>
        <taxon>Eukaryota</taxon>
        <taxon>Fungi</taxon>
        <taxon>Dikarya</taxon>
        <taxon>Basidiomycota</taxon>
        <taxon>Agaricomycotina</taxon>
        <taxon>Tremellomycetes</taxon>
        <taxon>Trichosporonales</taxon>
        <taxon>Trichosporonaceae</taxon>
        <taxon>Vanrija</taxon>
    </lineage>
</organism>
<comment type="cofactor">
    <cofactor evidence="1">
        <name>Zn(2+)</name>
        <dbReference type="ChEBI" id="CHEBI:29105"/>
    </cofactor>
</comment>
<keyword evidence="6" id="KW-0378">Hydrolase</keyword>
<evidence type="ECO:0000313" key="12">
    <source>
        <dbReference type="Proteomes" id="UP000827549"/>
    </source>
</evidence>
<dbReference type="InterPro" id="IPR036237">
    <property type="entry name" value="Xyl_isomerase-like_sf"/>
</dbReference>
<name>A0AAF0Y0A2_9TREE</name>
<gene>
    <name evidence="11" type="primary">nfo</name>
    <name evidence="11" type="ORF">LOC62_01G000975</name>
</gene>
<dbReference type="GO" id="GO:0005739">
    <property type="term" value="C:mitochondrion"/>
    <property type="evidence" value="ECO:0007669"/>
    <property type="project" value="TreeGrafter"/>
</dbReference>
<comment type="similarity">
    <text evidence="2">Belongs to the AP endonuclease 2 family.</text>
</comment>
<feature type="domain" description="Xylose isomerase-like TIM barrel" evidence="10">
    <location>
        <begin position="138"/>
        <end position="397"/>
    </location>
</feature>
<evidence type="ECO:0000256" key="1">
    <source>
        <dbReference type="ARBA" id="ARBA00001947"/>
    </source>
</evidence>
<keyword evidence="7" id="KW-0862">Zinc</keyword>
<dbReference type="RefSeq" id="XP_062623427.1">
    <property type="nucleotide sequence ID" value="XM_062767443.1"/>
</dbReference>
<dbReference type="EMBL" id="CP086714">
    <property type="protein sequence ID" value="WOO77395.1"/>
    <property type="molecule type" value="Genomic_DNA"/>
</dbReference>
<keyword evidence="11" id="KW-0540">Nuclease</keyword>
<dbReference type="PROSITE" id="PS00730">
    <property type="entry name" value="AP_NUCLEASE_F2_2"/>
    <property type="match status" value="1"/>
</dbReference>
<feature type="compositionally biased region" description="Low complexity" evidence="9">
    <location>
        <begin position="42"/>
        <end position="52"/>
    </location>
</feature>
<dbReference type="GO" id="GO:0003677">
    <property type="term" value="F:DNA binding"/>
    <property type="evidence" value="ECO:0007669"/>
    <property type="project" value="InterPro"/>
</dbReference>
<sequence length="461" mass="50018">MPPRRAAATKASATLKRERSSSLSDAESASPPPKAAAKRSTTKAATKATPKSKATKSKDEDEDDAPAKKKRAPAKAKWPPPGLELESHPPRAGYPVYQFPTRPSVPNGGLRPETAYELPLMVGAHTSIAGGVAGALLRANKAGANGVALFMKGARQWKAKDFEPEIVERFLENVKPKDEGGMGYGPETILVHGNYLINLGNPDKAKWENAYECFRDDIARCHQLGIKLYNWHPGSTVGQCTKEESYALVAKAINRVHKDVPEVITVIENMANAGSNILGTTFHDLASMIALVDDKSRVRVCLDTCHLFAAGYDLRTPEAYAETMQKFADEVGNHYLGGVHLNDSKEVLGGNRDLHENIGLGEIGLGGFRALMRDPLMAGIPLILETPSGPGGGGETGDLSVWTKEIALLYEIQGVPDDEWAKKSVEIAKRWRKERDTLNPPKDKKGPKKGKKKADSDEDDD</sequence>
<dbReference type="PROSITE" id="PS00731">
    <property type="entry name" value="AP_NUCLEASE_F2_3"/>
    <property type="match status" value="1"/>
</dbReference>
<accession>A0AAF0Y0A2</accession>
<dbReference type="GO" id="GO:0003906">
    <property type="term" value="F:DNA-(apurinic or apyrimidinic site) endonuclease activity"/>
    <property type="evidence" value="ECO:0007669"/>
    <property type="project" value="TreeGrafter"/>
</dbReference>
<dbReference type="PANTHER" id="PTHR21445:SF0">
    <property type="entry name" value="APURINIC-APYRIMIDINIC ENDONUCLEASE"/>
    <property type="match status" value="1"/>
</dbReference>
<keyword evidence="4" id="KW-0479">Metal-binding</keyword>
<dbReference type="FunFam" id="3.20.20.150:FF:000001">
    <property type="entry name" value="Probable endonuclease 4"/>
    <property type="match status" value="1"/>
</dbReference>
<dbReference type="GO" id="GO:0008270">
    <property type="term" value="F:zinc ion binding"/>
    <property type="evidence" value="ECO:0007669"/>
    <property type="project" value="InterPro"/>
</dbReference>